<reference evidence="1 2" key="1">
    <citation type="submission" date="2020-06" db="EMBL/GenBank/DDBJ databases">
        <authorList>
            <person name="Spencer C.E."/>
            <person name="Frederick G.D."/>
            <person name="Baliraine F.N."/>
            <person name="Favela G."/>
            <person name="Farmer V."/>
            <person name="Galindo A."/>
            <person name="Garlena R.A."/>
            <person name="Russell D.A."/>
            <person name="Pope W.H."/>
            <person name="Jacobs-Sera D."/>
            <person name="Hatfull G.F."/>
        </authorList>
    </citation>
    <scope>NUCLEOTIDE SEQUENCE [LARGE SCALE GENOMIC DNA]</scope>
</reference>
<protein>
    <submittedName>
        <fullName evidence="1">Uncharacterized protein</fullName>
    </submittedName>
</protein>
<evidence type="ECO:0000313" key="1">
    <source>
        <dbReference type="EMBL" id="QNJ56857.1"/>
    </source>
</evidence>
<dbReference type="GeneID" id="63210790"/>
<dbReference type="EMBL" id="MT658803">
    <property type="protein sequence ID" value="QNJ56857.1"/>
    <property type="molecule type" value="Genomic_DNA"/>
</dbReference>
<dbReference type="Proteomes" id="UP000515841">
    <property type="component" value="Segment"/>
</dbReference>
<dbReference type="KEGG" id="vg:63210790"/>
<dbReference type="RefSeq" id="YP_010014108.1">
    <property type="nucleotide sequence ID" value="NC_053516.1"/>
</dbReference>
<gene>
    <name evidence="1" type="primary">47</name>
    <name evidence="1" type="ORF">SEA_REINDEER_47</name>
</gene>
<organism evidence="1 2">
    <name type="scientific">Mycobacterium phage Reindeer</name>
    <dbReference type="NCBI Taxonomy" id="2762283"/>
    <lineage>
        <taxon>Viruses</taxon>
        <taxon>Duplodnaviria</taxon>
        <taxon>Heunggongvirae</taxon>
        <taxon>Uroviricota</taxon>
        <taxon>Caudoviricetes</taxon>
        <taxon>Vilmaviridae</taxon>
        <taxon>Mclasvirinae</taxon>
        <taxon>Bongovirus</taxon>
        <taxon>Bongovirus reindeer</taxon>
    </lineage>
</organism>
<evidence type="ECO:0000313" key="2">
    <source>
        <dbReference type="Proteomes" id="UP000515841"/>
    </source>
</evidence>
<name>A0A7G8LHY5_9CAUD</name>
<sequence>MSSLAKFIHNPTEVRAIQVARPFKRVADAVPFAHAVYSNGTRKFQYIKISRPGSTTVLRAQEGDWIVDDPVDGWFVMSDESFQHHYAGKEDDGDGNAE</sequence>
<keyword evidence="2" id="KW-1185">Reference proteome</keyword>
<accession>A0A7G8LHY5</accession>
<proteinExistence type="predicted"/>